<sequence>MSAAAPTTDLEVNEATAQVNGVTAEPGFKVFAGNLTYNTDEAALKNFFQDFSTSVLRVVDSRSPASLSAQIIFHGPRSAGYGFVTFNTEDAANNAIAALDKKELNGRAVIVERAKPLEAKADRAERRSKRKFAGRRGSKAVPGEATEPKTDGETPADTGDAVAQGDAAKPKKKKKSSKRKAKKPANAEGEVLADGTVAPTDEAADATAPAERTRKPRKPRMPRRPRGEAPTGEPSSSVLFVANLGFSVDEAQLTEFFTSAGITVKSARVVRWRWGTPRKSKGYAFVDVGGPEEQTKAMEAVSGKTIADREVTVRVAVNAPHRGDDAKEGEDGAAPAADHVEPVVAVA</sequence>
<name>A0A0C3M5C9_9AGAM</name>
<dbReference type="SUPFAM" id="SSF54928">
    <property type="entry name" value="RNA-binding domain, RBD"/>
    <property type="match status" value="2"/>
</dbReference>
<dbReference type="InterPro" id="IPR035979">
    <property type="entry name" value="RBD_domain_sf"/>
</dbReference>
<dbReference type="InterPro" id="IPR012677">
    <property type="entry name" value="Nucleotide-bd_a/b_plait_sf"/>
</dbReference>
<dbReference type="InterPro" id="IPR050502">
    <property type="entry name" value="Euk_RNA-bind_prot"/>
</dbReference>
<proteinExistence type="predicted"/>
<gene>
    <name evidence="5" type="ORF">M407DRAFT_229082</name>
</gene>
<evidence type="ECO:0000313" key="6">
    <source>
        <dbReference type="Proteomes" id="UP000054248"/>
    </source>
</evidence>
<dbReference type="HOGENOM" id="CLU_012062_9_1_1"/>
<evidence type="ECO:0000256" key="2">
    <source>
        <dbReference type="PROSITE-ProRule" id="PRU00176"/>
    </source>
</evidence>
<dbReference type="PROSITE" id="PS50102">
    <property type="entry name" value="RRM"/>
    <property type="match status" value="2"/>
</dbReference>
<dbReference type="Pfam" id="PF00076">
    <property type="entry name" value="RRM_1"/>
    <property type="match status" value="2"/>
</dbReference>
<keyword evidence="1 2" id="KW-0694">RNA-binding</keyword>
<feature type="compositionally biased region" description="Basic residues" evidence="3">
    <location>
        <begin position="214"/>
        <end position="224"/>
    </location>
</feature>
<dbReference type="Proteomes" id="UP000054248">
    <property type="component" value="Unassembled WGS sequence"/>
</dbReference>
<feature type="domain" description="RRM" evidence="4">
    <location>
        <begin position="28"/>
        <end position="116"/>
    </location>
</feature>
<keyword evidence="6" id="KW-1185">Reference proteome</keyword>
<dbReference type="EMBL" id="KN822989">
    <property type="protein sequence ID" value="KIO28847.1"/>
    <property type="molecule type" value="Genomic_DNA"/>
</dbReference>
<accession>A0A0C3M5C9</accession>
<protein>
    <recommendedName>
        <fullName evidence="4">RRM domain-containing protein</fullName>
    </recommendedName>
</protein>
<evidence type="ECO:0000259" key="4">
    <source>
        <dbReference type="PROSITE" id="PS50102"/>
    </source>
</evidence>
<dbReference type="AlphaFoldDB" id="A0A0C3M5C9"/>
<organism evidence="5 6">
    <name type="scientific">Tulasnella calospora MUT 4182</name>
    <dbReference type="NCBI Taxonomy" id="1051891"/>
    <lineage>
        <taxon>Eukaryota</taxon>
        <taxon>Fungi</taxon>
        <taxon>Dikarya</taxon>
        <taxon>Basidiomycota</taxon>
        <taxon>Agaricomycotina</taxon>
        <taxon>Agaricomycetes</taxon>
        <taxon>Cantharellales</taxon>
        <taxon>Tulasnellaceae</taxon>
        <taxon>Tulasnella</taxon>
    </lineage>
</organism>
<dbReference type="STRING" id="1051891.A0A0C3M5C9"/>
<feature type="compositionally biased region" description="Basic and acidic residues" evidence="3">
    <location>
        <begin position="321"/>
        <end position="330"/>
    </location>
</feature>
<dbReference type="CDD" id="cd00590">
    <property type="entry name" value="RRM_SF"/>
    <property type="match status" value="1"/>
</dbReference>
<dbReference type="Gene3D" id="3.30.70.330">
    <property type="match status" value="2"/>
</dbReference>
<evidence type="ECO:0000256" key="3">
    <source>
        <dbReference type="SAM" id="MobiDB-lite"/>
    </source>
</evidence>
<dbReference type="OrthoDB" id="439808at2759"/>
<feature type="compositionally biased region" description="Low complexity" evidence="3">
    <location>
        <begin position="198"/>
        <end position="210"/>
    </location>
</feature>
<feature type="region of interest" description="Disordered" evidence="3">
    <location>
        <begin position="119"/>
        <end position="236"/>
    </location>
</feature>
<dbReference type="SMART" id="SM00360">
    <property type="entry name" value="RRM"/>
    <property type="match status" value="2"/>
</dbReference>
<feature type="compositionally biased region" description="Basic residues" evidence="3">
    <location>
        <begin position="126"/>
        <end position="138"/>
    </location>
</feature>
<dbReference type="GO" id="GO:0005634">
    <property type="term" value="C:nucleus"/>
    <property type="evidence" value="ECO:0007669"/>
    <property type="project" value="TreeGrafter"/>
</dbReference>
<feature type="domain" description="RRM" evidence="4">
    <location>
        <begin position="237"/>
        <end position="318"/>
    </location>
</feature>
<dbReference type="PANTHER" id="PTHR48025">
    <property type="entry name" value="OS02G0815200 PROTEIN"/>
    <property type="match status" value="1"/>
</dbReference>
<reference evidence="5 6" key="1">
    <citation type="submission" date="2014-04" db="EMBL/GenBank/DDBJ databases">
        <authorList>
            <consortium name="DOE Joint Genome Institute"/>
            <person name="Kuo A."/>
            <person name="Girlanda M."/>
            <person name="Perotto S."/>
            <person name="Kohler A."/>
            <person name="Nagy L.G."/>
            <person name="Floudas D."/>
            <person name="Copeland A."/>
            <person name="Barry K.W."/>
            <person name="Cichocki N."/>
            <person name="Veneault-Fourrey C."/>
            <person name="LaButti K."/>
            <person name="Lindquist E.A."/>
            <person name="Lipzen A."/>
            <person name="Lundell T."/>
            <person name="Morin E."/>
            <person name="Murat C."/>
            <person name="Sun H."/>
            <person name="Tunlid A."/>
            <person name="Henrissat B."/>
            <person name="Grigoriev I.V."/>
            <person name="Hibbett D.S."/>
            <person name="Martin F."/>
            <person name="Nordberg H.P."/>
            <person name="Cantor M.N."/>
            <person name="Hua S.X."/>
        </authorList>
    </citation>
    <scope>NUCLEOTIDE SEQUENCE [LARGE SCALE GENOMIC DNA]</scope>
    <source>
        <strain evidence="5 6">MUT 4182</strain>
    </source>
</reference>
<reference evidence="6" key="2">
    <citation type="submission" date="2015-01" db="EMBL/GenBank/DDBJ databases">
        <title>Evolutionary Origins and Diversification of the Mycorrhizal Mutualists.</title>
        <authorList>
            <consortium name="DOE Joint Genome Institute"/>
            <consortium name="Mycorrhizal Genomics Consortium"/>
            <person name="Kohler A."/>
            <person name="Kuo A."/>
            <person name="Nagy L.G."/>
            <person name="Floudas D."/>
            <person name="Copeland A."/>
            <person name="Barry K.W."/>
            <person name="Cichocki N."/>
            <person name="Veneault-Fourrey C."/>
            <person name="LaButti K."/>
            <person name="Lindquist E.A."/>
            <person name="Lipzen A."/>
            <person name="Lundell T."/>
            <person name="Morin E."/>
            <person name="Murat C."/>
            <person name="Riley R."/>
            <person name="Ohm R."/>
            <person name="Sun H."/>
            <person name="Tunlid A."/>
            <person name="Henrissat B."/>
            <person name="Grigoriev I.V."/>
            <person name="Hibbett D.S."/>
            <person name="Martin F."/>
        </authorList>
    </citation>
    <scope>NUCLEOTIDE SEQUENCE [LARGE SCALE GENOMIC DNA]</scope>
    <source>
        <strain evidence="6">MUT 4182</strain>
    </source>
</reference>
<dbReference type="GO" id="GO:0003729">
    <property type="term" value="F:mRNA binding"/>
    <property type="evidence" value="ECO:0007669"/>
    <property type="project" value="TreeGrafter"/>
</dbReference>
<feature type="compositionally biased region" description="Basic residues" evidence="3">
    <location>
        <begin position="170"/>
        <end position="183"/>
    </location>
</feature>
<dbReference type="InterPro" id="IPR000504">
    <property type="entry name" value="RRM_dom"/>
</dbReference>
<dbReference type="PANTHER" id="PTHR48025:SF1">
    <property type="entry name" value="RRM DOMAIN-CONTAINING PROTEIN"/>
    <property type="match status" value="1"/>
</dbReference>
<evidence type="ECO:0000313" key="5">
    <source>
        <dbReference type="EMBL" id="KIO28847.1"/>
    </source>
</evidence>
<evidence type="ECO:0000256" key="1">
    <source>
        <dbReference type="ARBA" id="ARBA00022884"/>
    </source>
</evidence>
<feature type="region of interest" description="Disordered" evidence="3">
    <location>
        <begin position="318"/>
        <end position="347"/>
    </location>
</feature>